<proteinExistence type="predicted"/>
<dbReference type="EMBL" id="KF470782">
    <property type="protein sequence ID" value="AHB18649.1"/>
    <property type="molecule type" value="Genomic_DNA"/>
</dbReference>
<dbReference type="GO" id="GO:0004312">
    <property type="term" value="F:fatty acid synthase activity"/>
    <property type="evidence" value="ECO:0007669"/>
    <property type="project" value="TreeGrafter"/>
</dbReference>
<dbReference type="Gene3D" id="3.30.70.250">
    <property type="entry name" value="Malonyl-CoA ACP transacylase, ACP-binding"/>
    <property type="match status" value="1"/>
</dbReference>
<dbReference type="PANTHER" id="PTHR43775:SF51">
    <property type="entry name" value="INACTIVE PHENOLPHTHIOCEROL SYNTHESIS POLYKETIDE SYNTHASE TYPE I PKS1-RELATED"/>
    <property type="match status" value="1"/>
</dbReference>
<keyword evidence="1" id="KW-0808">Transferase</keyword>
<dbReference type="SUPFAM" id="SSF53901">
    <property type="entry name" value="Thiolase-like"/>
    <property type="match status" value="1"/>
</dbReference>
<dbReference type="InterPro" id="IPR016039">
    <property type="entry name" value="Thiolase-like"/>
</dbReference>
<dbReference type="Pfam" id="PF00698">
    <property type="entry name" value="Acyl_transf_1"/>
    <property type="match status" value="1"/>
</dbReference>
<dbReference type="AlphaFoldDB" id="V5QS03"/>
<dbReference type="SUPFAM" id="SSF55048">
    <property type="entry name" value="Probable ACP-binding domain of malonyl-CoA ACP transacylase"/>
    <property type="match status" value="1"/>
</dbReference>
<protein>
    <submittedName>
        <fullName evidence="4">PKS-I</fullName>
    </submittedName>
</protein>
<dbReference type="SMART" id="SM00827">
    <property type="entry name" value="PKS_AT"/>
    <property type="match status" value="1"/>
</dbReference>
<dbReference type="Gene3D" id="3.40.366.10">
    <property type="entry name" value="Malonyl-Coenzyme A Acyl Carrier Protein, domain 2"/>
    <property type="match status" value="1"/>
</dbReference>
<dbReference type="Pfam" id="PF16197">
    <property type="entry name" value="KAsynt_C_assoc"/>
    <property type="match status" value="1"/>
</dbReference>
<dbReference type="InterPro" id="IPR016035">
    <property type="entry name" value="Acyl_Trfase/lysoPLipase"/>
</dbReference>
<sequence>LITMVQALDADVLPGTLHLDSPTPNVDWSRGAVRVRSAAEPWPETGRPRRAAVSAFGISGTNAHVVIEQGDPPDTADPGRVPAPGAVAWPLSAPDTAGLRTAAADLAAWLQDHPHAAPAEVAATLAVRPAGTHRSVVVVDDLPGGLAALRAFAAEGHDPSVVTGTAASGRTVFVLPGQGSQWPGMARELLAGEPAFAEHLHECARHLDDLGGPPLLPLVTDPDADLTDSALVQPALFAVCTGLAQVWRAHGVHPDSVVGHSQGEVGAAWVAGALPLAEALRVVVARSRALAGITGSGAMLATMLSESELTARIAEFGGGLDVAVVNGPHTTVAAGDADRLAAFAEWLDDAGVRVRPVAVDYASHSAHVDRIEEPLRAGLAGVRPVDGEIAFYSTVRGARIGTAELDTDYWYGNLR</sequence>
<organism evidence="4">
    <name type="scientific">Pseudonocardia sp. SCSIO11457</name>
    <dbReference type="NCBI Taxonomy" id="1425703"/>
    <lineage>
        <taxon>Bacteria</taxon>
        <taxon>Bacillati</taxon>
        <taxon>Actinomycetota</taxon>
        <taxon>Actinomycetes</taxon>
        <taxon>Pseudonocardiales</taxon>
        <taxon>Pseudonocardiaceae</taxon>
        <taxon>Pseudonocardia</taxon>
    </lineage>
</organism>
<accession>V5QS03</accession>
<dbReference type="SUPFAM" id="SSF52151">
    <property type="entry name" value="FabD/lysophospholipase-like"/>
    <property type="match status" value="1"/>
</dbReference>
<dbReference type="InterPro" id="IPR001227">
    <property type="entry name" value="Ac_transferase_dom_sf"/>
</dbReference>
<dbReference type="InterPro" id="IPR032821">
    <property type="entry name" value="PKS_assoc"/>
</dbReference>
<dbReference type="InterPro" id="IPR050091">
    <property type="entry name" value="PKS_NRPS_Biosynth_Enz"/>
</dbReference>
<evidence type="ECO:0000256" key="2">
    <source>
        <dbReference type="ARBA" id="ARBA00023315"/>
    </source>
</evidence>
<evidence type="ECO:0000259" key="3">
    <source>
        <dbReference type="SMART" id="SM00827"/>
    </source>
</evidence>
<feature type="non-terminal residue" evidence="4">
    <location>
        <position position="415"/>
    </location>
</feature>
<dbReference type="PANTHER" id="PTHR43775">
    <property type="entry name" value="FATTY ACID SYNTHASE"/>
    <property type="match status" value="1"/>
</dbReference>
<dbReference type="GO" id="GO:0006633">
    <property type="term" value="P:fatty acid biosynthetic process"/>
    <property type="evidence" value="ECO:0007669"/>
    <property type="project" value="TreeGrafter"/>
</dbReference>
<evidence type="ECO:0000256" key="1">
    <source>
        <dbReference type="ARBA" id="ARBA00022679"/>
    </source>
</evidence>
<dbReference type="InterPro" id="IPR014043">
    <property type="entry name" value="Acyl_transferase_dom"/>
</dbReference>
<dbReference type="InterPro" id="IPR016036">
    <property type="entry name" value="Malonyl_transacylase_ACP-bd"/>
</dbReference>
<reference evidence="4" key="1">
    <citation type="journal article" date="2014" name="Antonie Van Leeuwenhoek">
        <title>Detection of polyketide synthase and nonribosomal peptide synthetase biosynthetic genes from antimicrobial coral-associated actinomycetes.</title>
        <authorList>
            <person name="Li J."/>
            <person name="Dong J.D."/>
            <person name="Yang J."/>
            <person name="Luo X.M."/>
            <person name="Zhang S."/>
        </authorList>
    </citation>
    <scope>NUCLEOTIDE SEQUENCE</scope>
    <source>
        <strain evidence="4">SCSIO11457</strain>
    </source>
</reference>
<keyword evidence="2" id="KW-0012">Acyltransferase</keyword>
<feature type="non-terminal residue" evidence="4">
    <location>
        <position position="1"/>
    </location>
</feature>
<name>V5QS03_9PSEU</name>
<dbReference type="Gene3D" id="3.40.47.10">
    <property type="match status" value="1"/>
</dbReference>
<feature type="domain" description="Malonyl-CoA:ACP transacylase (MAT)" evidence="3">
    <location>
        <begin position="174"/>
        <end position="415"/>
    </location>
</feature>
<evidence type="ECO:0000313" key="4">
    <source>
        <dbReference type="EMBL" id="AHB18649.1"/>
    </source>
</evidence>